<feature type="compositionally biased region" description="Basic and acidic residues" evidence="1">
    <location>
        <begin position="9"/>
        <end position="30"/>
    </location>
</feature>
<sequence>MAALQFSPVEKRERGGLREEESREEAARGEERCIEVEEHMTHWDQGAREEARSISTRSDLHLVTVLISVMRQAKLAIVQYNHHDLTGISPMCINHNHSVFIWQAGATRNFRFWFQGGWIELGDPLSGHKSLLLLKEETPFAAEDQIALTNLLLA</sequence>
<dbReference type="AlphaFoldDB" id="M8C951"/>
<feature type="region of interest" description="Disordered" evidence="1">
    <location>
        <begin position="1"/>
        <end position="30"/>
    </location>
</feature>
<evidence type="ECO:0000256" key="1">
    <source>
        <dbReference type="SAM" id="MobiDB-lite"/>
    </source>
</evidence>
<proteinExistence type="predicted"/>
<dbReference type="EnsemblPlants" id="EMT23592">
    <property type="protein sequence ID" value="EMT23592"/>
    <property type="gene ID" value="F775_23979"/>
</dbReference>
<accession>M8C951</accession>
<organism evidence="2">
    <name type="scientific">Aegilops tauschii</name>
    <name type="common">Tausch's goatgrass</name>
    <name type="synonym">Aegilops squarrosa</name>
    <dbReference type="NCBI Taxonomy" id="37682"/>
    <lineage>
        <taxon>Eukaryota</taxon>
        <taxon>Viridiplantae</taxon>
        <taxon>Streptophyta</taxon>
        <taxon>Embryophyta</taxon>
        <taxon>Tracheophyta</taxon>
        <taxon>Spermatophyta</taxon>
        <taxon>Magnoliopsida</taxon>
        <taxon>Liliopsida</taxon>
        <taxon>Poales</taxon>
        <taxon>Poaceae</taxon>
        <taxon>BOP clade</taxon>
        <taxon>Pooideae</taxon>
        <taxon>Triticodae</taxon>
        <taxon>Triticeae</taxon>
        <taxon>Triticinae</taxon>
        <taxon>Aegilops</taxon>
    </lineage>
</organism>
<protein>
    <submittedName>
        <fullName evidence="2">Uncharacterized protein</fullName>
    </submittedName>
</protein>
<evidence type="ECO:0000313" key="2">
    <source>
        <dbReference type="EnsemblPlants" id="EMT23592"/>
    </source>
</evidence>
<name>M8C951_AEGTA</name>
<reference evidence="2" key="1">
    <citation type="submission" date="2015-06" db="UniProtKB">
        <authorList>
            <consortium name="EnsemblPlants"/>
        </authorList>
    </citation>
    <scope>IDENTIFICATION</scope>
</reference>